<organism evidence="6 7">
    <name type="scientific">Ordospora colligata OC4</name>
    <dbReference type="NCBI Taxonomy" id="1354746"/>
    <lineage>
        <taxon>Eukaryota</taxon>
        <taxon>Fungi</taxon>
        <taxon>Fungi incertae sedis</taxon>
        <taxon>Microsporidia</taxon>
        <taxon>Ordosporidae</taxon>
        <taxon>Ordospora</taxon>
    </lineage>
</organism>
<dbReference type="EMBL" id="JOKQ01000004">
    <property type="protein sequence ID" value="KHN69972.1"/>
    <property type="molecule type" value="Genomic_DNA"/>
</dbReference>
<evidence type="ECO:0000313" key="7">
    <source>
        <dbReference type="Proteomes" id="UP000031056"/>
    </source>
</evidence>
<keyword evidence="7" id="KW-1185">Reference proteome</keyword>
<dbReference type="AlphaFoldDB" id="A0A0B2ULP2"/>
<name>A0A0B2ULP2_9MICR</name>
<evidence type="ECO:0000256" key="2">
    <source>
        <dbReference type="ARBA" id="ARBA00010782"/>
    </source>
</evidence>
<evidence type="ECO:0000256" key="3">
    <source>
        <dbReference type="ARBA" id="ARBA00023242"/>
    </source>
</evidence>
<gene>
    <name evidence="6" type="ORF">M896_041700</name>
</gene>
<proteinExistence type="inferred from homology"/>
<dbReference type="VEuPathDB" id="MicrosporidiaDB:M896_041700"/>
<accession>A0A0B2ULP2</accession>
<dbReference type="STRING" id="1354746.A0A0B2ULP2"/>
<dbReference type="PANTHER" id="PTHR12728">
    <property type="entry name" value="BRIX DOMAIN CONTAINING PROTEIN"/>
    <property type="match status" value="1"/>
</dbReference>
<evidence type="ECO:0000313" key="6">
    <source>
        <dbReference type="EMBL" id="KHN69972.1"/>
    </source>
</evidence>
<feature type="domain" description="Brix" evidence="5">
    <location>
        <begin position="35"/>
        <end position="181"/>
    </location>
</feature>
<comment type="subcellular location">
    <subcellularLocation>
        <location evidence="1 4">Nucleus</location>
        <location evidence="1 4">Nucleolus</location>
    </subcellularLocation>
</comment>
<reference evidence="6 7" key="1">
    <citation type="journal article" date="2014" name="MBio">
        <title>The Ordospora colligata genome; evolution of extreme reduction in microsporidia and host-to-parasite horizontal gene transfer.</title>
        <authorList>
            <person name="Pombert J.-F."/>
            <person name="Haag K.L."/>
            <person name="Beidas S."/>
            <person name="Ebert D."/>
            <person name="Keeling P.J."/>
        </authorList>
    </citation>
    <scope>NUCLEOTIDE SEQUENCE [LARGE SCALE GENOMIC DNA]</scope>
    <source>
        <strain evidence="6 7">OC4</strain>
    </source>
</reference>
<dbReference type="InterPro" id="IPR039770">
    <property type="entry name" value="Rpf2"/>
</dbReference>
<dbReference type="GO" id="GO:0019843">
    <property type="term" value="F:rRNA binding"/>
    <property type="evidence" value="ECO:0007669"/>
    <property type="project" value="UniProtKB-UniRule"/>
</dbReference>
<evidence type="ECO:0000259" key="5">
    <source>
        <dbReference type="Pfam" id="PF04427"/>
    </source>
</evidence>
<dbReference type="FunCoup" id="A0A0B2ULP2">
    <property type="interactions" value="198"/>
</dbReference>
<dbReference type="PANTHER" id="PTHR12728:SF0">
    <property type="entry name" value="RIBOSOME PRODUCTION FACTOR 2 HOMOLOG"/>
    <property type="match status" value="1"/>
</dbReference>
<protein>
    <recommendedName>
        <fullName evidence="4">Ribosome production factor 2 homolog</fullName>
    </recommendedName>
    <alternativeName>
        <fullName evidence="4">Ribosome biogenesis protein RPF2 homolog</fullName>
    </alternativeName>
</protein>
<dbReference type="RefSeq" id="XP_014564014.1">
    <property type="nucleotide sequence ID" value="XM_014708528.1"/>
</dbReference>
<evidence type="ECO:0000256" key="4">
    <source>
        <dbReference type="RuleBase" id="RU367086"/>
    </source>
</evidence>
<dbReference type="Pfam" id="PF04427">
    <property type="entry name" value="Brix"/>
    <property type="match status" value="1"/>
</dbReference>
<evidence type="ECO:0000256" key="1">
    <source>
        <dbReference type="ARBA" id="ARBA00004604"/>
    </source>
</evidence>
<dbReference type="GeneID" id="26261608"/>
<dbReference type="GO" id="GO:0005730">
    <property type="term" value="C:nucleolus"/>
    <property type="evidence" value="ECO:0007669"/>
    <property type="project" value="UniProtKB-SubCell"/>
</dbReference>
<dbReference type="GO" id="GO:0000027">
    <property type="term" value="P:ribosomal large subunit assembly"/>
    <property type="evidence" value="ECO:0007669"/>
    <property type="project" value="InterPro"/>
</dbReference>
<dbReference type="Proteomes" id="UP000031056">
    <property type="component" value="Unassembled WGS sequence"/>
</dbReference>
<dbReference type="InterPro" id="IPR007109">
    <property type="entry name" value="Brix"/>
</dbReference>
<dbReference type="GO" id="GO:0000463">
    <property type="term" value="P:maturation of LSU-rRNA from tricistronic rRNA transcript (SSU-rRNA, 5.8S rRNA, LSU-rRNA)"/>
    <property type="evidence" value="ECO:0007669"/>
    <property type="project" value="TreeGrafter"/>
</dbReference>
<comment type="caution">
    <text evidence="6">The sequence shown here is derived from an EMBL/GenBank/DDBJ whole genome shotgun (WGS) entry which is preliminary data.</text>
</comment>
<comment type="similarity">
    <text evidence="2 4">Belongs to the RPF2 family.</text>
</comment>
<keyword evidence="3 4" id="KW-0539">Nucleus</keyword>
<sequence>MKPKKSDERKTLLSVVSNDEGERIQKEISTIRGDTVNVEENVNPFDCVEKIERLMKKKRCGLFFSVTKEKRLVIGRVFNDEMIDIIEFSIDKYMSVSDFECVSPELHMKYFVVVHNIGDVRLENLVVDMLNMKSNKVCLENIKYCWVFARTETGYVLKYVRVMKDMSTEDCGPLFEMQLIRSHHCDEEVYKKALDEPGKGFKNIKKNVFNDKIGTLHINKQDLRELRLRKVKGYKCSD</sequence>
<dbReference type="OrthoDB" id="407658at2759"/>
<dbReference type="InParanoid" id="A0A0B2ULP2"/>
<dbReference type="HOGENOM" id="CLU_100680_0_0_1"/>